<sequence length="188" mass="21923">MEYVEALRDIKQINAIKRYLKKQSERDYVLFVFGINTGLKITEILSIKVEDVMAEDFMIKTFYCLSSKDAETQKDIYLNETVRKILQHYILTSDLKCEDYLFSSRKTRLPISRQQAYRIIHQAAEEVGIKEKIGTNSMRKTFGFHAYKRGVAISLLQKHFSHSSPSETLKYLGIAKTEKIKTEIDVRL</sequence>
<evidence type="ECO:0000313" key="4">
    <source>
        <dbReference type="Proteomes" id="UP001258181"/>
    </source>
</evidence>
<dbReference type="PROSITE" id="PS51898">
    <property type="entry name" value="TYR_RECOMBINASE"/>
    <property type="match status" value="1"/>
</dbReference>
<name>A0ABU1TX80_9BACL</name>
<dbReference type="EMBL" id="JAVDWA010000001">
    <property type="protein sequence ID" value="MDR7071788.1"/>
    <property type="molecule type" value="Genomic_DNA"/>
</dbReference>
<dbReference type="PANTHER" id="PTHR30349:SF82">
    <property type="entry name" value="INTEGRASE_RECOMBINASE YOEC-RELATED"/>
    <property type="match status" value="1"/>
</dbReference>
<protein>
    <submittedName>
        <fullName evidence="3">Site-specific recombinase XerD</fullName>
    </submittedName>
</protein>
<keyword evidence="1" id="KW-0233">DNA recombination</keyword>
<dbReference type="Pfam" id="PF00589">
    <property type="entry name" value="Phage_integrase"/>
    <property type="match status" value="1"/>
</dbReference>
<dbReference type="Proteomes" id="UP001258181">
    <property type="component" value="Unassembled WGS sequence"/>
</dbReference>
<dbReference type="PANTHER" id="PTHR30349">
    <property type="entry name" value="PHAGE INTEGRASE-RELATED"/>
    <property type="match status" value="1"/>
</dbReference>
<evidence type="ECO:0000313" key="3">
    <source>
        <dbReference type="EMBL" id="MDR7071788.1"/>
    </source>
</evidence>
<proteinExistence type="predicted"/>
<comment type="caution">
    <text evidence="3">The sequence shown here is derived from an EMBL/GenBank/DDBJ whole genome shotgun (WGS) entry which is preliminary data.</text>
</comment>
<dbReference type="InterPro" id="IPR011010">
    <property type="entry name" value="DNA_brk_join_enz"/>
</dbReference>
<reference evidence="3 4" key="1">
    <citation type="submission" date="2023-07" db="EMBL/GenBank/DDBJ databases">
        <title>Sorghum-associated microbial communities from plants grown in Nebraska, USA.</title>
        <authorList>
            <person name="Schachtman D."/>
        </authorList>
    </citation>
    <scope>NUCLEOTIDE SEQUENCE [LARGE SCALE GENOMIC DNA]</scope>
    <source>
        <strain evidence="3 4">BE211</strain>
    </source>
</reference>
<dbReference type="Gene3D" id="1.10.443.10">
    <property type="entry name" value="Intergrase catalytic core"/>
    <property type="match status" value="1"/>
</dbReference>
<feature type="domain" description="Tyr recombinase" evidence="2">
    <location>
        <begin position="1"/>
        <end position="185"/>
    </location>
</feature>
<dbReference type="RefSeq" id="WP_310256570.1">
    <property type="nucleotide sequence ID" value="NZ_JAVDWA010000001.1"/>
</dbReference>
<gene>
    <name evidence="3" type="ORF">J2X07_000763</name>
</gene>
<dbReference type="InterPro" id="IPR013762">
    <property type="entry name" value="Integrase-like_cat_sf"/>
</dbReference>
<dbReference type="InterPro" id="IPR050090">
    <property type="entry name" value="Tyrosine_recombinase_XerCD"/>
</dbReference>
<evidence type="ECO:0000259" key="2">
    <source>
        <dbReference type="PROSITE" id="PS51898"/>
    </source>
</evidence>
<evidence type="ECO:0000256" key="1">
    <source>
        <dbReference type="ARBA" id="ARBA00023172"/>
    </source>
</evidence>
<dbReference type="InterPro" id="IPR002104">
    <property type="entry name" value="Integrase_catalytic"/>
</dbReference>
<dbReference type="SUPFAM" id="SSF56349">
    <property type="entry name" value="DNA breaking-rejoining enzymes"/>
    <property type="match status" value="1"/>
</dbReference>
<keyword evidence="4" id="KW-1185">Reference proteome</keyword>
<organism evidence="3 4">
    <name type="scientific">Fictibacillus barbaricus</name>
    <dbReference type="NCBI Taxonomy" id="182136"/>
    <lineage>
        <taxon>Bacteria</taxon>
        <taxon>Bacillati</taxon>
        <taxon>Bacillota</taxon>
        <taxon>Bacilli</taxon>
        <taxon>Bacillales</taxon>
        <taxon>Fictibacillaceae</taxon>
        <taxon>Fictibacillus</taxon>
    </lineage>
</organism>
<accession>A0ABU1TX80</accession>